<proteinExistence type="predicted"/>
<comment type="caution">
    <text evidence="2">The sequence shown here is derived from an EMBL/GenBank/DDBJ whole genome shotgun (WGS) entry which is preliminary data.</text>
</comment>
<keyword evidence="1" id="KW-0472">Membrane</keyword>
<evidence type="ECO:0000313" key="3">
    <source>
        <dbReference type="Proteomes" id="UP000192247"/>
    </source>
</evidence>
<organism evidence="2 3">
    <name type="scientific">Tropilaelaps mercedesae</name>
    <dbReference type="NCBI Taxonomy" id="418985"/>
    <lineage>
        <taxon>Eukaryota</taxon>
        <taxon>Metazoa</taxon>
        <taxon>Ecdysozoa</taxon>
        <taxon>Arthropoda</taxon>
        <taxon>Chelicerata</taxon>
        <taxon>Arachnida</taxon>
        <taxon>Acari</taxon>
        <taxon>Parasitiformes</taxon>
        <taxon>Mesostigmata</taxon>
        <taxon>Gamasina</taxon>
        <taxon>Dermanyssoidea</taxon>
        <taxon>Laelapidae</taxon>
        <taxon>Tropilaelaps</taxon>
    </lineage>
</organism>
<sequence>MQYSSLLLVLIYMYIFLESLGFIFDKCWFAPHFEALRCVIFFLMQPIFLEVYSVKTITSLQENLITISYAITVASGAVCVGIAVYEQYGERIELAFWKLALNCIDFAQETLHDLLEERRKQE</sequence>
<protein>
    <submittedName>
        <fullName evidence="2">Uncharacterized protein</fullName>
    </submittedName>
</protein>
<accession>A0A1V9XGN3</accession>
<dbReference type="EMBL" id="MNPL01011233">
    <property type="protein sequence ID" value="OQR72687.1"/>
    <property type="molecule type" value="Genomic_DNA"/>
</dbReference>
<feature type="transmembrane region" description="Helical" evidence="1">
    <location>
        <begin position="66"/>
        <end position="85"/>
    </location>
</feature>
<dbReference type="Proteomes" id="UP000192247">
    <property type="component" value="Unassembled WGS sequence"/>
</dbReference>
<keyword evidence="3" id="KW-1185">Reference proteome</keyword>
<dbReference type="AlphaFoldDB" id="A0A1V9XGN3"/>
<evidence type="ECO:0000256" key="1">
    <source>
        <dbReference type="SAM" id="Phobius"/>
    </source>
</evidence>
<keyword evidence="1" id="KW-1133">Transmembrane helix</keyword>
<gene>
    <name evidence="2" type="ORF">BIW11_10226</name>
</gene>
<reference evidence="2 3" key="1">
    <citation type="journal article" date="2017" name="Gigascience">
        <title>Draft genome of the honey bee ectoparasitic mite, Tropilaelaps mercedesae, is shaped by the parasitic life history.</title>
        <authorList>
            <person name="Dong X."/>
            <person name="Armstrong S.D."/>
            <person name="Xia D."/>
            <person name="Makepeace B.L."/>
            <person name="Darby A.C."/>
            <person name="Kadowaki T."/>
        </authorList>
    </citation>
    <scope>NUCLEOTIDE SEQUENCE [LARGE SCALE GENOMIC DNA]</scope>
    <source>
        <strain evidence="2">Wuxi-XJTLU</strain>
    </source>
</reference>
<evidence type="ECO:0000313" key="2">
    <source>
        <dbReference type="EMBL" id="OQR72687.1"/>
    </source>
</evidence>
<dbReference type="InParanoid" id="A0A1V9XGN3"/>
<keyword evidence="1" id="KW-0812">Transmembrane</keyword>
<name>A0A1V9XGN3_9ACAR</name>
<feature type="transmembrane region" description="Helical" evidence="1">
    <location>
        <begin position="6"/>
        <end position="24"/>
    </location>
</feature>